<dbReference type="Pfam" id="PF00528">
    <property type="entry name" value="BPD_transp_1"/>
    <property type="match status" value="1"/>
</dbReference>
<keyword evidence="3 8" id="KW-0813">Transport</keyword>
<feature type="transmembrane region" description="Helical" evidence="8">
    <location>
        <begin position="155"/>
        <end position="178"/>
    </location>
</feature>
<evidence type="ECO:0000313" key="11">
    <source>
        <dbReference type="Proteomes" id="UP000321793"/>
    </source>
</evidence>
<evidence type="ECO:0000256" key="1">
    <source>
        <dbReference type="ARBA" id="ARBA00004651"/>
    </source>
</evidence>
<feature type="transmembrane region" description="Helical" evidence="8">
    <location>
        <begin position="27"/>
        <end position="48"/>
    </location>
</feature>
<keyword evidence="5 8" id="KW-0812">Transmembrane</keyword>
<dbReference type="InterPro" id="IPR035906">
    <property type="entry name" value="MetI-like_sf"/>
</dbReference>
<evidence type="ECO:0000256" key="8">
    <source>
        <dbReference type="RuleBase" id="RU363032"/>
    </source>
</evidence>
<sequence length="227" mass="23662">MRFDGDPTWLDNPVITQGLPTALWETLAMTAGSALITAVLGVVVGVLLHNSSPGGVNPQPALHRVLGAVVNVGRSLPFLILMIAIIPITRFIAGTTVGWRAMIVPLTVGAVPFFARLVETSLREVSSGKVEAATMMGATRWDVTRKVLLPEALPGIVAGLTTTVIALIGYSAMAGAVGGGGLGATAMSYGYNRFQTDVMIAAVVLLVVVVQLVQVVGDRVARAVDHR</sequence>
<evidence type="ECO:0000256" key="6">
    <source>
        <dbReference type="ARBA" id="ARBA00022989"/>
    </source>
</evidence>
<keyword evidence="11" id="KW-1185">Reference proteome</keyword>
<evidence type="ECO:0000256" key="7">
    <source>
        <dbReference type="ARBA" id="ARBA00023136"/>
    </source>
</evidence>
<organism evidence="10 11">
    <name type="scientific">Knoellia locipacati</name>
    <dbReference type="NCBI Taxonomy" id="882824"/>
    <lineage>
        <taxon>Bacteria</taxon>
        <taxon>Bacillati</taxon>
        <taxon>Actinomycetota</taxon>
        <taxon>Actinomycetes</taxon>
        <taxon>Micrococcales</taxon>
        <taxon>Intrasporangiaceae</taxon>
        <taxon>Knoellia</taxon>
    </lineage>
</organism>
<dbReference type="AlphaFoldDB" id="A0A512SZA8"/>
<dbReference type="PROSITE" id="PS50928">
    <property type="entry name" value="ABC_TM1"/>
    <property type="match status" value="1"/>
</dbReference>
<keyword evidence="7 8" id="KW-0472">Membrane</keyword>
<evidence type="ECO:0000256" key="2">
    <source>
        <dbReference type="ARBA" id="ARBA00007069"/>
    </source>
</evidence>
<evidence type="ECO:0000256" key="3">
    <source>
        <dbReference type="ARBA" id="ARBA00022448"/>
    </source>
</evidence>
<evidence type="ECO:0000259" key="9">
    <source>
        <dbReference type="PROSITE" id="PS50928"/>
    </source>
</evidence>
<comment type="similarity">
    <text evidence="2">Belongs to the binding-protein-dependent transport system permease family. CysTW subfamily.</text>
</comment>
<keyword evidence="4" id="KW-1003">Cell membrane</keyword>
<proteinExistence type="inferred from homology"/>
<reference evidence="10 11" key="1">
    <citation type="submission" date="2019-07" db="EMBL/GenBank/DDBJ databases">
        <title>Whole genome shotgun sequence of Knoellia locipacati NBRC 109775.</title>
        <authorList>
            <person name="Hosoyama A."/>
            <person name="Uohara A."/>
            <person name="Ohji S."/>
            <person name="Ichikawa N."/>
        </authorList>
    </citation>
    <scope>NUCLEOTIDE SEQUENCE [LARGE SCALE GENOMIC DNA]</scope>
    <source>
        <strain evidence="10 11">NBRC 109775</strain>
    </source>
</reference>
<dbReference type="EMBL" id="BKBA01000004">
    <property type="protein sequence ID" value="GEQ13233.1"/>
    <property type="molecule type" value="Genomic_DNA"/>
</dbReference>
<evidence type="ECO:0000313" key="10">
    <source>
        <dbReference type="EMBL" id="GEQ13233.1"/>
    </source>
</evidence>
<dbReference type="PANTHER" id="PTHR30450:SF1">
    <property type="entry name" value="D-METHIONINE TRANSPORT SYSTEM PERMEASE PROTEIN METI-RELATED"/>
    <property type="match status" value="1"/>
</dbReference>
<dbReference type="InterPro" id="IPR000515">
    <property type="entry name" value="MetI-like"/>
</dbReference>
<dbReference type="Proteomes" id="UP000321793">
    <property type="component" value="Unassembled WGS sequence"/>
</dbReference>
<dbReference type="CDD" id="cd06261">
    <property type="entry name" value="TM_PBP2"/>
    <property type="match status" value="1"/>
</dbReference>
<dbReference type="InterPro" id="IPR051322">
    <property type="entry name" value="AA_ABC_Transporter_Permease"/>
</dbReference>
<dbReference type="OrthoDB" id="9793490at2"/>
<evidence type="ECO:0000256" key="5">
    <source>
        <dbReference type="ARBA" id="ARBA00022692"/>
    </source>
</evidence>
<dbReference type="Gene3D" id="1.10.3720.10">
    <property type="entry name" value="MetI-like"/>
    <property type="match status" value="1"/>
</dbReference>
<comment type="caution">
    <text evidence="10">The sequence shown here is derived from an EMBL/GenBank/DDBJ whole genome shotgun (WGS) entry which is preliminary data.</text>
</comment>
<feature type="transmembrane region" description="Helical" evidence="8">
    <location>
        <begin position="69"/>
        <end position="93"/>
    </location>
</feature>
<dbReference type="PANTHER" id="PTHR30450">
    <property type="entry name" value="ABC TRANSPORTER PERMEASE"/>
    <property type="match status" value="1"/>
</dbReference>
<protein>
    <submittedName>
        <fullName evidence="10">ABC transporter permease</fullName>
    </submittedName>
</protein>
<gene>
    <name evidence="10" type="ORF">KLO01_12800</name>
</gene>
<dbReference type="RefSeq" id="WP_147063337.1">
    <property type="nucleotide sequence ID" value="NZ_BAABDN010000001.1"/>
</dbReference>
<dbReference type="GO" id="GO:0048473">
    <property type="term" value="P:D-methionine transmembrane transport"/>
    <property type="evidence" value="ECO:0007669"/>
    <property type="project" value="TreeGrafter"/>
</dbReference>
<dbReference type="NCBIfam" id="NF008049">
    <property type="entry name" value="PRK10782.1"/>
    <property type="match status" value="1"/>
</dbReference>
<dbReference type="GO" id="GO:0005886">
    <property type="term" value="C:plasma membrane"/>
    <property type="evidence" value="ECO:0007669"/>
    <property type="project" value="UniProtKB-SubCell"/>
</dbReference>
<comment type="subcellular location">
    <subcellularLocation>
        <location evidence="1 8">Cell membrane</location>
        <topology evidence="1 8">Multi-pass membrane protein</topology>
    </subcellularLocation>
</comment>
<feature type="transmembrane region" description="Helical" evidence="8">
    <location>
        <begin position="99"/>
        <end position="118"/>
    </location>
</feature>
<dbReference type="SUPFAM" id="SSF161098">
    <property type="entry name" value="MetI-like"/>
    <property type="match status" value="1"/>
</dbReference>
<feature type="domain" description="ABC transmembrane type-1" evidence="9">
    <location>
        <begin position="23"/>
        <end position="217"/>
    </location>
</feature>
<accession>A0A512SZA8</accession>
<evidence type="ECO:0000256" key="4">
    <source>
        <dbReference type="ARBA" id="ARBA00022475"/>
    </source>
</evidence>
<name>A0A512SZA8_9MICO</name>
<feature type="transmembrane region" description="Helical" evidence="8">
    <location>
        <begin position="198"/>
        <end position="217"/>
    </location>
</feature>
<dbReference type="FunFam" id="1.10.3720.10:FF:000002">
    <property type="entry name" value="D-methionine ABC transporter permease MetI"/>
    <property type="match status" value="1"/>
</dbReference>
<keyword evidence="6 8" id="KW-1133">Transmembrane helix</keyword>